<comment type="pathway">
    <text evidence="1">Carbohydrate acid metabolism.</text>
</comment>
<dbReference type="SUPFAM" id="SSF51569">
    <property type="entry name" value="Aldolase"/>
    <property type="match status" value="1"/>
</dbReference>
<dbReference type="CDD" id="cd00452">
    <property type="entry name" value="KDPG_aldolase"/>
    <property type="match status" value="1"/>
</dbReference>
<comment type="similarity">
    <text evidence="2">Belongs to the KHG/KDPG aldolase family.</text>
</comment>
<evidence type="ECO:0000256" key="5">
    <source>
        <dbReference type="ARBA" id="ARBA00023277"/>
    </source>
</evidence>
<keyword evidence="5" id="KW-0119">Carbohydrate metabolism</keyword>
<dbReference type="PANTHER" id="PTHR30246:SF1">
    <property type="entry name" value="2-DEHYDRO-3-DEOXY-6-PHOSPHOGALACTONATE ALDOLASE-RELATED"/>
    <property type="match status" value="1"/>
</dbReference>
<evidence type="ECO:0000313" key="7">
    <source>
        <dbReference type="Proteomes" id="UP000032552"/>
    </source>
</evidence>
<evidence type="ECO:0000313" key="6">
    <source>
        <dbReference type="EMBL" id="GAN37092.1"/>
    </source>
</evidence>
<dbReference type="EMBL" id="BAYM01000096">
    <property type="protein sequence ID" value="GAN37092.1"/>
    <property type="molecule type" value="Genomic_DNA"/>
</dbReference>
<reference evidence="7" key="1">
    <citation type="submission" date="2014-05" db="EMBL/GenBank/DDBJ databases">
        <title>Whole genome sequencing of Lactobacillus casei NRIC0644.</title>
        <authorList>
            <person name="Atarashi H."/>
            <person name="Yoshida Y."/>
            <person name="Fujimura S."/>
            <person name="Tanaka N."/>
            <person name="Shiwa Y."/>
            <person name="Yoshikawa H."/>
            <person name="Okada S."/>
            <person name="Nakagawa J."/>
        </authorList>
    </citation>
    <scope>NUCLEOTIDE SEQUENCE [LARGE SCALE GENOMIC DNA]</scope>
    <source>
        <strain evidence="7">NRIC0644</strain>
    </source>
</reference>
<dbReference type="RefSeq" id="WP_003562571.1">
    <property type="nucleotide sequence ID" value="NZ_BAYM01000096.1"/>
</dbReference>
<organism evidence="6 7">
    <name type="scientific">Lacticaseibacillus paracasei NRIC 0644</name>
    <dbReference type="NCBI Taxonomy" id="1435038"/>
    <lineage>
        <taxon>Bacteria</taxon>
        <taxon>Bacillati</taxon>
        <taxon>Bacillota</taxon>
        <taxon>Bacilli</taxon>
        <taxon>Lactobacillales</taxon>
        <taxon>Lactobacillaceae</taxon>
        <taxon>Lacticaseibacillus</taxon>
    </lineage>
</organism>
<accession>A0A0C9QBB8</accession>
<dbReference type="Proteomes" id="UP000032552">
    <property type="component" value="Unassembled WGS sequence"/>
</dbReference>
<dbReference type="GO" id="GO:0016829">
    <property type="term" value="F:lyase activity"/>
    <property type="evidence" value="ECO:0007669"/>
    <property type="project" value="UniProtKB-KW"/>
</dbReference>
<evidence type="ECO:0000256" key="1">
    <source>
        <dbReference type="ARBA" id="ARBA00004761"/>
    </source>
</evidence>
<dbReference type="NCBIfam" id="NF005119">
    <property type="entry name" value="PRK06552.1"/>
    <property type="match status" value="1"/>
</dbReference>
<comment type="subunit">
    <text evidence="3">Homotrimer.</text>
</comment>
<keyword evidence="4" id="KW-0456">Lyase</keyword>
<protein>
    <submittedName>
        <fullName evidence="6">2-keto-3-deoxy-phosphogluconate aldolase</fullName>
    </submittedName>
</protein>
<proteinExistence type="inferred from homology"/>
<dbReference type="GeneID" id="57088797"/>
<name>A0A0C9QBB8_LACPA</name>
<comment type="caution">
    <text evidence="6">The sequence shown here is derived from an EMBL/GenBank/DDBJ whole genome shotgun (WGS) entry which is preliminary data.</text>
</comment>
<gene>
    <name evidence="6" type="ORF">LC0644_1681</name>
</gene>
<dbReference type="Pfam" id="PF01081">
    <property type="entry name" value="Aldolase"/>
    <property type="match status" value="1"/>
</dbReference>
<evidence type="ECO:0000256" key="4">
    <source>
        <dbReference type="ARBA" id="ARBA00023239"/>
    </source>
</evidence>
<dbReference type="PANTHER" id="PTHR30246">
    <property type="entry name" value="2-KETO-3-DEOXY-6-PHOSPHOGLUCONATE ALDOLASE"/>
    <property type="match status" value="1"/>
</dbReference>
<dbReference type="AlphaFoldDB" id="A0A0C9QBB8"/>
<dbReference type="NCBIfam" id="TIGR01182">
    <property type="entry name" value="eda"/>
    <property type="match status" value="1"/>
</dbReference>
<sequence>MQKYDYLNRLIKTNCVVVVRGNDAAEAVKTVDAVIAGGITGIELTFTVPHADRVLDQLSEKYGDRADVLIGAGTVLDPATARLAIIAGAKFIVSPSFNADVAKICNLYAIPYTPGCLTPTEIQTALEAGVDLVKIFPGSVAGPAMIKALHGPFPQLAVMPTGGVSLNNLETWFDAGVTLVGAGNNLTAAAKTGDYAGVTATAKKYRAKLDAIMVSK</sequence>
<dbReference type="InterPro" id="IPR013785">
    <property type="entry name" value="Aldolase_TIM"/>
</dbReference>
<dbReference type="Gene3D" id="3.20.20.70">
    <property type="entry name" value="Aldolase class I"/>
    <property type="match status" value="1"/>
</dbReference>
<evidence type="ECO:0000256" key="2">
    <source>
        <dbReference type="ARBA" id="ARBA00006906"/>
    </source>
</evidence>
<dbReference type="InterPro" id="IPR000887">
    <property type="entry name" value="Aldlse_KDPG_KHG"/>
</dbReference>
<evidence type="ECO:0000256" key="3">
    <source>
        <dbReference type="ARBA" id="ARBA00011233"/>
    </source>
</evidence>